<dbReference type="InterPro" id="IPR027417">
    <property type="entry name" value="P-loop_NTPase"/>
</dbReference>
<evidence type="ECO:0000313" key="3">
    <source>
        <dbReference type="Proteomes" id="UP000298649"/>
    </source>
</evidence>
<dbReference type="PANTHER" id="PTHR47962">
    <property type="entry name" value="ATP-DEPENDENT HELICASE LHR-RELATED-RELATED"/>
    <property type="match status" value="1"/>
</dbReference>
<sequence length="503" mass="53645">MALLGEATMALLTRVGSEAIVPSGLAELVVHILGESGALDDPVVRSLLFEKLTPEEGQHLCELLMVATYAPATTLSGVEFDNDRVNADLLRRYFNVAADGGDAFAEPTQNATADHQLRAHQVNAYRKLRRLITDPTASALVHMPFGAGKLRTVATAVLDLYRGEADGRLIVWLSIGEALCDEVFDELHAVWQQLGSRNVTAFRVYGRHPTPDLDKIDNGIVVADVEKLFDNEAGLISLGQRTRALVLGDAELLSNPRAAGVVDSMSREGEFSVIGISASPASVIKARPTLQALAGKFSGACVSIEADDPVALLRAAGDADPIIVEVMKIASAGPDPLTATGVDLSTEEMNEISRDVERNHALLEVVLTEARASATPIVFYATTAEHARLFAGLLRLRGMRAAAITGEMSPQQRSLALQKFVARSDKVLCLHDCFVSGAEISEVSTAILARPTTSSALINEMVGRLASGRGHPENPLRIVVAGDPLPDYLVLAQGLGTWDALNI</sequence>
<dbReference type="GO" id="GO:0016887">
    <property type="term" value="F:ATP hydrolysis activity"/>
    <property type="evidence" value="ECO:0007669"/>
    <property type="project" value="TreeGrafter"/>
</dbReference>
<gene>
    <name evidence="2" type="ORF">CFBP7129_29650</name>
</gene>
<dbReference type="RefSeq" id="WP_137006562.1">
    <property type="nucleotide sequence ID" value="NZ_CP039925.1"/>
</dbReference>
<name>A0A4D7YW92_AGRTU</name>
<dbReference type="AlphaFoldDB" id="A0A4D7YW92"/>
<feature type="domain" description="Helicase C-terminal" evidence="1">
    <location>
        <begin position="361"/>
        <end position="466"/>
    </location>
</feature>
<keyword evidence="2" id="KW-0614">Plasmid</keyword>
<evidence type="ECO:0000259" key="1">
    <source>
        <dbReference type="Pfam" id="PF00271"/>
    </source>
</evidence>
<dbReference type="EMBL" id="CP039925">
    <property type="protein sequence ID" value="QCL98316.1"/>
    <property type="molecule type" value="Genomic_DNA"/>
</dbReference>
<protein>
    <recommendedName>
        <fullName evidence="1">Helicase C-terminal domain-containing protein</fullName>
    </recommendedName>
</protein>
<accession>A0A4D7YW92</accession>
<dbReference type="InterPro" id="IPR052511">
    <property type="entry name" value="ATP-dep_Helicase"/>
</dbReference>
<dbReference type="Gene3D" id="3.40.50.300">
    <property type="entry name" value="P-loop containing nucleotide triphosphate hydrolases"/>
    <property type="match status" value="2"/>
</dbReference>
<dbReference type="SUPFAM" id="SSF52540">
    <property type="entry name" value="P-loop containing nucleoside triphosphate hydrolases"/>
    <property type="match status" value="1"/>
</dbReference>
<dbReference type="InterPro" id="IPR001650">
    <property type="entry name" value="Helicase_C-like"/>
</dbReference>
<evidence type="ECO:0000313" key="2">
    <source>
        <dbReference type="EMBL" id="QCL98316.1"/>
    </source>
</evidence>
<geneLocation type="plasmid" evidence="3">
    <name>patcfbp7129b</name>
</geneLocation>
<dbReference type="PANTHER" id="PTHR47962:SF5">
    <property type="entry name" value="ATP-DEPENDENT HELICASE LHR-RELATED"/>
    <property type="match status" value="1"/>
</dbReference>
<dbReference type="Proteomes" id="UP000298649">
    <property type="component" value="Plasmid pAtCFBP7129b"/>
</dbReference>
<dbReference type="Pfam" id="PF00271">
    <property type="entry name" value="Helicase_C"/>
    <property type="match status" value="1"/>
</dbReference>
<dbReference type="GO" id="GO:0003677">
    <property type="term" value="F:DNA binding"/>
    <property type="evidence" value="ECO:0007669"/>
    <property type="project" value="TreeGrafter"/>
</dbReference>
<organism evidence="2 3">
    <name type="scientific">Agrobacterium tumefaciens</name>
    <dbReference type="NCBI Taxonomy" id="358"/>
    <lineage>
        <taxon>Bacteria</taxon>
        <taxon>Pseudomonadati</taxon>
        <taxon>Pseudomonadota</taxon>
        <taxon>Alphaproteobacteria</taxon>
        <taxon>Hyphomicrobiales</taxon>
        <taxon>Rhizobiaceae</taxon>
        <taxon>Rhizobium/Agrobacterium group</taxon>
        <taxon>Agrobacterium</taxon>
        <taxon>Agrobacterium tumefaciens complex</taxon>
    </lineage>
</organism>
<proteinExistence type="predicted"/>
<reference evidence="2 3" key="1">
    <citation type="submission" date="2019-04" db="EMBL/GenBank/DDBJ databases">
        <title>Complete genome sequence of Agrobacterium tumefaciens CFBP7129.</title>
        <authorList>
            <person name="Haryono M."/>
            <person name="Lin Y.-C."/>
            <person name="Lai E.-M."/>
            <person name="Kuo C.-H."/>
        </authorList>
    </citation>
    <scope>NUCLEOTIDE SEQUENCE [LARGE SCALE GENOMIC DNA]</scope>
    <source>
        <strain evidence="2 3">CFBP7129</strain>
        <plasmid evidence="3">patcfbp7129b</plasmid>
    </source>
</reference>